<keyword evidence="2" id="KW-1185">Reference proteome</keyword>
<proteinExistence type="predicted"/>
<protein>
    <submittedName>
        <fullName evidence="1">Uncharacterized protein</fullName>
    </submittedName>
</protein>
<reference evidence="1 2" key="1">
    <citation type="submission" date="2019-08" db="EMBL/GenBank/DDBJ databases">
        <authorList>
            <person name="Alioto T."/>
            <person name="Alioto T."/>
            <person name="Gomez Garrido J."/>
        </authorList>
    </citation>
    <scope>NUCLEOTIDE SEQUENCE [LARGE SCALE GENOMIC DNA]</scope>
</reference>
<dbReference type="AlphaFoldDB" id="A0A5E4M2R8"/>
<evidence type="ECO:0000313" key="1">
    <source>
        <dbReference type="EMBL" id="VVC25584.1"/>
    </source>
</evidence>
<gene>
    <name evidence="1" type="ORF">CINCED_3A009481</name>
</gene>
<dbReference type="Proteomes" id="UP000325440">
    <property type="component" value="Unassembled WGS sequence"/>
</dbReference>
<accession>A0A5E4M2R8</accession>
<name>A0A5E4M2R8_9HEMI</name>
<organism evidence="1 2">
    <name type="scientific">Cinara cedri</name>
    <dbReference type="NCBI Taxonomy" id="506608"/>
    <lineage>
        <taxon>Eukaryota</taxon>
        <taxon>Metazoa</taxon>
        <taxon>Ecdysozoa</taxon>
        <taxon>Arthropoda</taxon>
        <taxon>Hexapoda</taxon>
        <taxon>Insecta</taxon>
        <taxon>Pterygota</taxon>
        <taxon>Neoptera</taxon>
        <taxon>Paraneoptera</taxon>
        <taxon>Hemiptera</taxon>
        <taxon>Sternorrhyncha</taxon>
        <taxon>Aphidomorpha</taxon>
        <taxon>Aphidoidea</taxon>
        <taxon>Aphididae</taxon>
        <taxon>Lachninae</taxon>
        <taxon>Cinara</taxon>
    </lineage>
</organism>
<evidence type="ECO:0000313" key="2">
    <source>
        <dbReference type="Proteomes" id="UP000325440"/>
    </source>
</evidence>
<dbReference type="EMBL" id="CABPRJ010000015">
    <property type="protein sequence ID" value="VVC25584.1"/>
    <property type="molecule type" value="Genomic_DNA"/>
</dbReference>
<sequence length="79" mass="9363">MDMETAVLLLDRCTNCLQDYRTTGYVRALQPVEKLSLQLNVEPKFKITRIRRRKQQFAHKSKDEVSGTQNPELYFKHHV</sequence>